<dbReference type="EMBL" id="JAIWYP010000010">
    <property type="protein sequence ID" value="KAH3755022.1"/>
    <property type="molecule type" value="Genomic_DNA"/>
</dbReference>
<evidence type="ECO:0000313" key="2">
    <source>
        <dbReference type="EMBL" id="KAH3755022.1"/>
    </source>
</evidence>
<sequence>MYLPTPITMPGARRIEVGNHSFLTLAAHEPGISEQVPTQTSIIRQYAPHGARTFDLPIPRRTPYPLGHGDRFRQDVA</sequence>
<proteinExistence type="predicted"/>
<comment type="caution">
    <text evidence="2">The sequence shown here is derived from an EMBL/GenBank/DDBJ whole genome shotgun (WGS) entry which is preliminary data.</text>
</comment>
<reference evidence="2" key="2">
    <citation type="submission" date="2020-11" db="EMBL/GenBank/DDBJ databases">
        <authorList>
            <person name="McCartney M.A."/>
            <person name="Auch B."/>
            <person name="Kono T."/>
            <person name="Mallez S."/>
            <person name="Becker A."/>
            <person name="Gohl D.M."/>
            <person name="Silverstein K.A.T."/>
            <person name="Koren S."/>
            <person name="Bechman K.B."/>
            <person name="Herman A."/>
            <person name="Abrahante J.E."/>
            <person name="Garbe J."/>
        </authorList>
    </citation>
    <scope>NUCLEOTIDE SEQUENCE</scope>
    <source>
        <strain evidence="2">Duluth1</strain>
        <tissue evidence="2">Whole animal</tissue>
    </source>
</reference>
<feature type="region of interest" description="Disordered" evidence="1">
    <location>
        <begin position="57"/>
        <end position="77"/>
    </location>
</feature>
<evidence type="ECO:0000313" key="3">
    <source>
        <dbReference type="Proteomes" id="UP000828390"/>
    </source>
</evidence>
<accession>A0A9D4ICG2</accession>
<protein>
    <submittedName>
        <fullName evidence="2">Uncharacterized protein</fullName>
    </submittedName>
</protein>
<evidence type="ECO:0000256" key="1">
    <source>
        <dbReference type="SAM" id="MobiDB-lite"/>
    </source>
</evidence>
<dbReference type="Proteomes" id="UP000828390">
    <property type="component" value="Unassembled WGS sequence"/>
</dbReference>
<name>A0A9D4ICG2_DREPO</name>
<reference evidence="2" key="1">
    <citation type="journal article" date="2019" name="bioRxiv">
        <title>The Genome of the Zebra Mussel, Dreissena polymorpha: A Resource for Invasive Species Research.</title>
        <authorList>
            <person name="McCartney M.A."/>
            <person name="Auch B."/>
            <person name="Kono T."/>
            <person name="Mallez S."/>
            <person name="Zhang Y."/>
            <person name="Obille A."/>
            <person name="Becker A."/>
            <person name="Abrahante J.E."/>
            <person name="Garbe J."/>
            <person name="Badalamenti J.P."/>
            <person name="Herman A."/>
            <person name="Mangelson H."/>
            <person name="Liachko I."/>
            <person name="Sullivan S."/>
            <person name="Sone E.D."/>
            <person name="Koren S."/>
            <person name="Silverstein K.A.T."/>
            <person name="Beckman K.B."/>
            <person name="Gohl D.M."/>
        </authorList>
    </citation>
    <scope>NUCLEOTIDE SEQUENCE</scope>
    <source>
        <strain evidence="2">Duluth1</strain>
        <tissue evidence="2">Whole animal</tissue>
    </source>
</reference>
<feature type="compositionally biased region" description="Basic and acidic residues" evidence="1">
    <location>
        <begin position="68"/>
        <end position="77"/>
    </location>
</feature>
<keyword evidence="3" id="KW-1185">Reference proteome</keyword>
<organism evidence="2 3">
    <name type="scientific">Dreissena polymorpha</name>
    <name type="common">Zebra mussel</name>
    <name type="synonym">Mytilus polymorpha</name>
    <dbReference type="NCBI Taxonomy" id="45954"/>
    <lineage>
        <taxon>Eukaryota</taxon>
        <taxon>Metazoa</taxon>
        <taxon>Spiralia</taxon>
        <taxon>Lophotrochozoa</taxon>
        <taxon>Mollusca</taxon>
        <taxon>Bivalvia</taxon>
        <taxon>Autobranchia</taxon>
        <taxon>Heteroconchia</taxon>
        <taxon>Euheterodonta</taxon>
        <taxon>Imparidentia</taxon>
        <taxon>Neoheterodontei</taxon>
        <taxon>Myida</taxon>
        <taxon>Dreissenoidea</taxon>
        <taxon>Dreissenidae</taxon>
        <taxon>Dreissena</taxon>
    </lineage>
</organism>
<dbReference type="AlphaFoldDB" id="A0A9D4ICG2"/>
<gene>
    <name evidence="2" type="ORF">DPMN_189703</name>
</gene>